<feature type="region of interest" description="Disordered" evidence="1">
    <location>
        <begin position="98"/>
        <end position="197"/>
    </location>
</feature>
<feature type="compositionally biased region" description="Low complexity" evidence="1">
    <location>
        <begin position="123"/>
        <end position="134"/>
    </location>
</feature>
<proteinExistence type="predicted"/>
<dbReference type="STRING" id="196109.A0A136JJY1"/>
<accession>A0A136JJY1</accession>
<dbReference type="InParanoid" id="A0A136JJY1"/>
<name>A0A136JJY1_9PEZI</name>
<protein>
    <submittedName>
        <fullName evidence="2">Uncharacterized protein</fullName>
    </submittedName>
</protein>
<dbReference type="Proteomes" id="UP000070501">
    <property type="component" value="Unassembled WGS sequence"/>
</dbReference>
<evidence type="ECO:0000313" key="2">
    <source>
        <dbReference type="EMBL" id="KXJ97437.1"/>
    </source>
</evidence>
<dbReference type="AlphaFoldDB" id="A0A136JJY1"/>
<evidence type="ECO:0000256" key="1">
    <source>
        <dbReference type="SAM" id="MobiDB-lite"/>
    </source>
</evidence>
<evidence type="ECO:0000313" key="3">
    <source>
        <dbReference type="Proteomes" id="UP000070501"/>
    </source>
</evidence>
<feature type="compositionally biased region" description="Polar residues" evidence="1">
    <location>
        <begin position="179"/>
        <end position="188"/>
    </location>
</feature>
<feature type="compositionally biased region" description="Polar residues" evidence="1">
    <location>
        <begin position="102"/>
        <end position="111"/>
    </location>
</feature>
<feature type="non-terminal residue" evidence="2">
    <location>
        <position position="197"/>
    </location>
</feature>
<organism evidence="2 3">
    <name type="scientific">Microdochium bolleyi</name>
    <dbReference type="NCBI Taxonomy" id="196109"/>
    <lineage>
        <taxon>Eukaryota</taxon>
        <taxon>Fungi</taxon>
        <taxon>Dikarya</taxon>
        <taxon>Ascomycota</taxon>
        <taxon>Pezizomycotina</taxon>
        <taxon>Sordariomycetes</taxon>
        <taxon>Xylariomycetidae</taxon>
        <taxon>Xylariales</taxon>
        <taxon>Microdochiaceae</taxon>
        <taxon>Microdochium</taxon>
    </lineage>
</organism>
<reference evidence="3" key="1">
    <citation type="submission" date="2016-02" db="EMBL/GenBank/DDBJ databases">
        <title>Draft genome sequence of Microdochium bolleyi, a fungal endophyte of beachgrass.</title>
        <authorList>
            <consortium name="DOE Joint Genome Institute"/>
            <person name="David A.S."/>
            <person name="May G."/>
            <person name="Haridas S."/>
            <person name="Lim J."/>
            <person name="Wang M."/>
            <person name="Labutti K."/>
            <person name="Lipzen A."/>
            <person name="Barry K."/>
            <person name="Grigoriev I.V."/>
        </authorList>
    </citation>
    <scope>NUCLEOTIDE SEQUENCE [LARGE SCALE GENOMIC DNA]</scope>
    <source>
        <strain evidence="3">J235TASD1</strain>
    </source>
</reference>
<dbReference type="EMBL" id="KQ964245">
    <property type="protein sequence ID" value="KXJ97437.1"/>
    <property type="molecule type" value="Genomic_DNA"/>
</dbReference>
<keyword evidence="3" id="KW-1185">Reference proteome</keyword>
<gene>
    <name evidence="2" type="ORF">Micbo1qcDRAFT_156326</name>
</gene>
<dbReference type="OrthoDB" id="5364245at2759"/>
<sequence>MTEVVPVDRTKLLHQKRQECTSIVRSRKRKLRELFAVATTTDGVPKHSLADPDVQPPTAAELEFLQHCDILQGKKFSEHAIPTRPPFRLDFASKPANRASPLLSNNSSFASSKRELTPDVRQTSTSNSPSSAAARLHSSEKSQLPPVHQHDGQSHAIQATRPTPRASPGAPNGAPPRTASPNVPSKLSTDLKMHNGE</sequence>